<evidence type="ECO:0000256" key="1">
    <source>
        <dbReference type="PROSITE-ProRule" id="PRU00339"/>
    </source>
</evidence>
<evidence type="ECO:0000313" key="2">
    <source>
        <dbReference type="EMBL" id="SMO66645.1"/>
    </source>
</evidence>
<dbReference type="AlphaFoldDB" id="A0A521D4P9"/>
<protein>
    <submittedName>
        <fullName evidence="2">Tetratricopeptide repeat-containing protein</fullName>
    </submittedName>
</protein>
<feature type="repeat" description="TPR" evidence="1">
    <location>
        <begin position="328"/>
        <end position="361"/>
    </location>
</feature>
<dbReference type="SUPFAM" id="SSF48452">
    <property type="entry name" value="TPR-like"/>
    <property type="match status" value="1"/>
</dbReference>
<accession>A0A521D4P9</accession>
<evidence type="ECO:0000313" key="3">
    <source>
        <dbReference type="Proteomes" id="UP000319040"/>
    </source>
</evidence>
<keyword evidence="3" id="KW-1185">Reference proteome</keyword>
<gene>
    <name evidence="2" type="ORF">SAMN06265379_104216</name>
</gene>
<reference evidence="2 3" key="1">
    <citation type="submission" date="2017-05" db="EMBL/GenBank/DDBJ databases">
        <authorList>
            <person name="Varghese N."/>
            <person name="Submissions S."/>
        </authorList>
    </citation>
    <scope>NUCLEOTIDE SEQUENCE [LARGE SCALE GENOMIC DNA]</scope>
    <source>
        <strain evidence="2 3">DSM 27040</strain>
    </source>
</reference>
<keyword evidence="1" id="KW-0802">TPR repeat</keyword>
<proteinExistence type="predicted"/>
<dbReference type="RefSeq" id="WP_246095567.1">
    <property type="nucleotide sequence ID" value="NZ_FXTB01000004.1"/>
</dbReference>
<dbReference type="Pfam" id="PF13424">
    <property type="entry name" value="TPR_12"/>
    <property type="match status" value="1"/>
</dbReference>
<dbReference type="Gene3D" id="1.25.40.10">
    <property type="entry name" value="Tetratricopeptide repeat domain"/>
    <property type="match status" value="1"/>
</dbReference>
<dbReference type="InterPro" id="IPR019734">
    <property type="entry name" value="TPR_rpt"/>
</dbReference>
<sequence length="455" mass="51780">MSKILINIIIAGMITLLGVPAIAQKGVEDGSRYGHGEDSIRCLKNLSLFTEYVKQKSFADAIPSWEIVYNECPLSSSRIYTDGIKIMDWRIKNEKDKAKKDELFEKLMGIYDQRIKYMGNHRRYNEGYILGRKATKMLSYKGDDPVFRKKAQELYEKSIAAQGVKSEVFVLATFMSNTVDMYRKNEADAEVVVKNFVKVSDLLTDIIKAEKKESNKERTKGVKDTVEKLFASSGAADCQTIEKIFSPNLVENKTNLDWLKMVNKLLARANCEDAQLLYDVSENLHVIEPSSSSAYGLARMYLKTQDLEKAVEYYNQAINLEEEDEQKGTFYYQLGLIKFNQGRLAEARSNAQKAINLRPSWGDPYILIGNLYATSAKNFGSNEFEHKTAYWVAVDMFKKAKSIDPEKTEKANELINIYTQHFPGMEEIFFQGFKEGDTYSVGGWIGASTKVRAKK</sequence>
<dbReference type="PROSITE" id="PS50005">
    <property type="entry name" value="TPR"/>
    <property type="match status" value="2"/>
</dbReference>
<name>A0A521D4P9_SACCC</name>
<feature type="repeat" description="TPR" evidence="1">
    <location>
        <begin position="291"/>
        <end position="324"/>
    </location>
</feature>
<dbReference type="Proteomes" id="UP000319040">
    <property type="component" value="Unassembled WGS sequence"/>
</dbReference>
<dbReference type="SMART" id="SM00028">
    <property type="entry name" value="TPR"/>
    <property type="match status" value="2"/>
</dbReference>
<dbReference type="InterPro" id="IPR011990">
    <property type="entry name" value="TPR-like_helical_dom_sf"/>
</dbReference>
<organism evidence="2 3">
    <name type="scientific">Saccharicrinis carchari</name>
    <dbReference type="NCBI Taxonomy" id="1168039"/>
    <lineage>
        <taxon>Bacteria</taxon>
        <taxon>Pseudomonadati</taxon>
        <taxon>Bacteroidota</taxon>
        <taxon>Bacteroidia</taxon>
        <taxon>Marinilabiliales</taxon>
        <taxon>Marinilabiliaceae</taxon>
        <taxon>Saccharicrinis</taxon>
    </lineage>
</organism>
<dbReference type="EMBL" id="FXTB01000004">
    <property type="protein sequence ID" value="SMO66645.1"/>
    <property type="molecule type" value="Genomic_DNA"/>
</dbReference>